<accession>A0AA86PQ51</accession>
<proteinExistence type="predicted"/>
<dbReference type="AlphaFoldDB" id="A0AA86PQ51"/>
<keyword evidence="4" id="KW-1185">Reference proteome</keyword>
<reference evidence="3 4" key="2">
    <citation type="submission" date="2024-07" db="EMBL/GenBank/DDBJ databases">
        <authorList>
            <person name="Akdeniz Z."/>
        </authorList>
    </citation>
    <scope>NUCLEOTIDE SEQUENCE [LARGE SCALE GENOMIC DNA]</scope>
</reference>
<feature type="coiled-coil region" evidence="1">
    <location>
        <begin position="264"/>
        <end position="314"/>
    </location>
</feature>
<protein>
    <submittedName>
        <fullName evidence="2">Uncharacterized protein</fullName>
    </submittedName>
</protein>
<evidence type="ECO:0000313" key="3">
    <source>
        <dbReference type="EMBL" id="CAL6081305.1"/>
    </source>
</evidence>
<organism evidence="2">
    <name type="scientific">Hexamita inflata</name>
    <dbReference type="NCBI Taxonomy" id="28002"/>
    <lineage>
        <taxon>Eukaryota</taxon>
        <taxon>Metamonada</taxon>
        <taxon>Diplomonadida</taxon>
        <taxon>Hexamitidae</taxon>
        <taxon>Hexamitinae</taxon>
        <taxon>Hexamita</taxon>
    </lineage>
</organism>
<name>A0AA86PQ51_9EUKA</name>
<comment type="caution">
    <text evidence="2">The sequence shown here is derived from an EMBL/GenBank/DDBJ whole genome shotgun (WGS) entry which is preliminary data.</text>
</comment>
<dbReference type="EMBL" id="CAXDID020000351">
    <property type="protein sequence ID" value="CAL6081305.1"/>
    <property type="molecule type" value="Genomic_DNA"/>
</dbReference>
<dbReference type="EMBL" id="CATOUU010000706">
    <property type="protein sequence ID" value="CAI9942788.1"/>
    <property type="molecule type" value="Genomic_DNA"/>
</dbReference>
<dbReference type="Proteomes" id="UP001642409">
    <property type="component" value="Unassembled WGS sequence"/>
</dbReference>
<evidence type="ECO:0000313" key="2">
    <source>
        <dbReference type="EMBL" id="CAI9942788.1"/>
    </source>
</evidence>
<gene>
    <name evidence="2" type="ORF">HINF_LOCUS30433</name>
    <name evidence="3" type="ORF">HINF_LOCUS60281</name>
</gene>
<evidence type="ECO:0000313" key="4">
    <source>
        <dbReference type="Proteomes" id="UP001642409"/>
    </source>
</evidence>
<keyword evidence="1" id="KW-0175">Coiled coil</keyword>
<reference evidence="2" key="1">
    <citation type="submission" date="2023-06" db="EMBL/GenBank/DDBJ databases">
        <authorList>
            <person name="Kurt Z."/>
        </authorList>
    </citation>
    <scope>NUCLEOTIDE SEQUENCE</scope>
</reference>
<evidence type="ECO:0000256" key="1">
    <source>
        <dbReference type="SAM" id="Coils"/>
    </source>
</evidence>
<sequence length="327" mass="38474">MNAFPSFVEDCYYQFKDNSLIKFDYNNTQQNISPFNHPDYSSYLRYNQLHQPVLANGHRYLQFGASIYEVLEESGEFNTLSLRFVAKIPGLQSNNNWSAYHSKLFALNSELHFTNGEEVFVLQNEHPVRVKSKIGSFYYSFLDIALRWSPKQAVYQVMNNYDERLVLDIQDASCISHCSGGIIILHSVEWETAYVINMITLQIKKFEGRPELKQKNIHSIMEINKFGYCLTEAATEDLLGIEFVQQREFLWSQHFQEQKEAFKIINFNELLNNNENEEEENEEEPEKETVDQKIDKIEGVLKEMKKQMNRFEKQQDLIVELLSRISK</sequence>